<comment type="caution">
    <text evidence="1">The sequence shown here is derived from an EMBL/GenBank/DDBJ whole genome shotgun (WGS) entry which is preliminary data.</text>
</comment>
<gene>
    <name evidence="1" type="ORF">QE417_002551</name>
</gene>
<dbReference type="NCBIfam" id="TIGR01509">
    <property type="entry name" value="HAD-SF-IA-v3"/>
    <property type="match status" value="1"/>
</dbReference>
<dbReference type="PANTHER" id="PTHR43481">
    <property type="entry name" value="FRUCTOSE-1-PHOSPHATE PHOSPHATASE"/>
    <property type="match status" value="1"/>
</dbReference>
<dbReference type="PANTHER" id="PTHR43481:SF4">
    <property type="entry name" value="GLYCEROL-1-PHOSPHATE PHOSPHOHYDROLASE 1-RELATED"/>
    <property type="match status" value="1"/>
</dbReference>
<dbReference type="RefSeq" id="WP_311950491.1">
    <property type="nucleotide sequence ID" value="NZ_JAVLVU010000001.1"/>
</dbReference>
<dbReference type="Gene3D" id="1.10.150.240">
    <property type="entry name" value="Putative phosphatase, domain 2"/>
    <property type="match status" value="1"/>
</dbReference>
<sequence length="205" mass="22581">MNTTTQAKYDALVKISQDNFDAFLYDCDGTLADNMPAHTETYIKVAAAQGVLIDGAIIDEFAGLPIINVVEKINERYQSTFIPEEFKTAKYKLFIDEYIEKTQPIDYVVNHLKNHAGQVHIAVVSGSSRIVVERTLQILGIDHLVEVLVCAGETPNGKPFADPFLKAAELLGVAPERCLVFEDGNPGTQAAEAAGMRWVRIDKLV</sequence>
<dbReference type="SUPFAM" id="SSF56784">
    <property type="entry name" value="HAD-like"/>
    <property type="match status" value="1"/>
</dbReference>
<accession>A0ABU3GUN0</accession>
<keyword evidence="2" id="KW-1185">Reference proteome</keyword>
<organism evidence="1 2">
    <name type="scientific">Mucilaginibacter terrae</name>
    <dbReference type="NCBI Taxonomy" id="1955052"/>
    <lineage>
        <taxon>Bacteria</taxon>
        <taxon>Pseudomonadati</taxon>
        <taxon>Bacteroidota</taxon>
        <taxon>Sphingobacteriia</taxon>
        <taxon>Sphingobacteriales</taxon>
        <taxon>Sphingobacteriaceae</taxon>
        <taxon>Mucilaginibacter</taxon>
    </lineage>
</organism>
<keyword evidence="1" id="KW-0378">Hydrolase</keyword>
<dbReference type="InterPro" id="IPR051806">
    <property type="entry name" value="HAD-like_SPP"/>
</dbReference>
<dbReference type="GO" id="GO:0016787">
    <property type="term" value="F:hydrolase activity"/>
    <property type="evidence" value="ECO:0007669"/>
    <property type="project" value="UniProtKB-KW"/>
</dbReference>
<evidence type="ECO:0000313" key="2">
    <source>
        <dbReference type="Proteomes" id="UP001258315"/>
    </source>
</evidence>
<evidence type="ECO:0000313" key="1">
    <source>
        <dbReference type="EMBL" id="MDT3403479.1"/>
    </source>
</evidence>
<dbReference type="Gene3D" id="3.40.50.1000">
    <property type="entry name" value="HAD superfamily/HAD-like"/>
    <property type="match status" value="1"/>
</dbReference>
<dbReference type="EMBL" id="JAVLVU010000001">
    <property type="protein sequence ID" value="MDT3403479.1"/>
    <property type="molecule type" value="Genomic_DNA"/>
</dbReference>
<dbReference type="Proteomes" id="UP001258315">
    <property type="component" value="Unassembled WGS sequence"/>
</dbReference>
<dbReference type="InterPro" id="IPR023198">
    <property type="entry name" value="PGP-like_dom2"/>
</dbReference>
<name>A0ABU3GUN0_9SPHI</name>
<dbReference type="InterPro" id="IPR006439">
    <property type="entry name" value="HAD-SF_hydro_IA"/>
</dbReference>
<reference evidence="2" key="1">
    <citation type="submission" date="2023-07" db="EMBL/GenBank/DDBJ databases">
        <title>Functional and genomic diversity of the sorghum phyllosphere microbiome.</title>
        <authorList>
            <person name="Shade A."/>
        </authorList>
    </citation>
    <scope>NUCLEOTIDE SEQUENCE [LARGE SCALE GENOMIC DNA]</scope>
    <source>
        <strain evidence="2">SORGH_AS_0422</strain>
    </source>
</reference>
<dbReference type="Pfam" id="PF00702">
    <property type="entry name" value="Hydrolase"/>
    <property type="match status" value="1"/>
</dbReference>
<dbReference type="InterPro" id="IPR023214">
    <property type="entry name" value="HAD_sf"/>
</dbReference>
<proteinExistence type="predicted"/>
<dbReference type="CDD" id="cd07505">
    <property type="entry name" value="HAD_BPGM-like"/>
    <property type="match status" value="1"/>
</dbReference>
<protein>
    <submittedName>
        <fullName evidence="1">HAD superfamily hydrolase (TIGR01509 family)</fullName>
    </submittedName>
</protein>
<dbReference type="SFLD" id="SFLDS00003">
    <property type="entry name" value="Haloacid_Dehalogenase"/>
    <property type="match status" value="1"/>
</dbReference>
<dbReference type="SFLD" id="SFLDG01129">
    <property type="entry name" value="C1.5:_HAD__Beta-PGM__Phosphata"/>
    <property type="match status" value="1"/>
</dbReference>
<dbReference type="InterPro" id="IPR036412">
    <property type="entry name" value="HAD-like_sf"/>
</dbReference>